<proteinExistence type="predicted"/>
<reference evidence="2" key="1">
    <citation type="submission" date="2014-09" db="EMBL/GenBank/DDBJ databases">
        <authorList>
            <person name="Magalhaes I.L.F."/>
            <person name="Oliveira U."/>
            <person name="Santos F.R."/>
            <person name="Vidigal T.H.D.A."/>
            <person name="Brescovit A.D."/>
            <person name="Santos A.J."/>
        </authorList>
    </citation>
    <scope>NUCLEOTIDE SEQUENCE</scope>
    <source>
        <tissue evidence="2">Shoot tissue taken approximately 20 cm above the soil surface</tissue>
    </source>
</reference>
<sequence>MYGDMGPIVLSKDFISNIGHRSAATEEKEQCDFFSSCYLNELTLILKPLVLMLSLSYFCHGALLFFY</sequence>
<reference evidence="2" key="2">
    <citation type="journal article" date="2015" name="Data Brief">
        <title>Shoot transcriptome of the giant reed, Arundo donax.</title>
        <authorList>
            <person name="Barrero R.A."/>
            <person name="Guerrero F.D."/>
            <person name="Moolhuijzen P."/>
            <person name="Goolsby J.A."/>
            <person name="Tidwell J."/>
            <person name="Bellgard S.E."/>
            <person name="Bellgard M.I."/>
        </authorList>
    </citation>
    <scope>NUCLEOTIDE SEQUENCE</scope>
    <source>
        <tissue evidence="2">Shoot tissue taken approximately 20 cm above the soil surface</tissue>
    </source>
</reference>
<protein>
    <submittedName>
        <fullName evidence="2">Uncharacterized protein</fullName>
    </submittedName>
</protein>
<keyword evidence="1" id="KW-1133">Transmembrane helix</keyword>
<evidence type="ECO:0000313" key="2">
    <source>
        <dbReference type="EMBL" id="JAD50055.1"/>
    </source>
</evidence>
<accession>A0A0A9AMA5</accession>
<name>A0A0A9AMA5_ARUDO</name>
<evidence type="ECO:0000256" key="1">
    <source>
        <dbReference type="SAM" id="Phobius"/>
    </source>
</evidence>
<dbReference type="AlphaFoldDB" id="A0A0A9AMA5"/>
<feature type="transmembrane region" description="Helical" evidence="1">
    <location>
        <begin position="44"/>
        <end position="66"/>
    </location>
</feature>
<keyword evidence="1" id="KW-0812">Transmembrane</keyword>
<organism evidence="2">
    <name type="scientific">Arundo donax</name>
    <name type="common">Giant reed</name>
    <name type="synonym">Donax arundinaceus</name>
    <dbReference type="NCBI Taxonomy" id="35708"/>
    <lineage>
        <taxon>Eukaryota</taxon>
        <taxon>Viridiplantae</taxon>
        <taxon>Streptophyta</taxon>
        <taxon>Embryophyta</taxon>
        <taxon>Tracheophyta</taxon>
        <taxon>Spermatophyta</taxon>
        <taxon>Magnoliopsida</taxon>
        <taxon>Liliopsida</taxon>
        <taxon>Poales</taxon>
        <taxon>Poaceae</taxon>
        <taxon>PACMAD clade</taxon>
        <taxon>Arundinoideae</taxon>
        <taxon>Arundineae</taxon>
        <taxon>Arundo</taxon>
    </lineage>
</organism>
<keyword evidence="1" id="KW-0472">Membrane</keyword>
<dbReference type="EMBL" id="GBRH01247840">
    <property type="protein sequence ID" value="JAD50055.1"/>
    <property type="molecule type" value="Transcribed_RNA"/>
</dbReference>